<dbReference type="PROSITE" id="PS50011">
    <property type="entry name" value="PROTEIN_KINASE_DOM"/>
    <property type="match status" value="1"/>
</dbReference>
<dbReference type="AlphaFoldDB" id="A0AAD6HGR7"/>
<feature type="domain" description="Protein kinase" evidence="9">
    <location>
        <begin position="20"/>
        <end position="299"/>
    </location>
</feature>
<dbReference type="GO" id="GO:0004707">
    <property type="term" value="F:MAP kinase activity"/>
    <property type="evidence" value="ECO:0007669"/>
    <property type="project" value="UniProtKB-EC"/>
</dbReference>
<dbReference type="PANTHER" id="PTHR24055">
    <property type="entry name" value="MITOGEN-ACTIVATED PROTEIN KINASE"/>
    <property type="match status" value="1"/>
</dbReference>
<reference evidence="10" key="2">
    <citation type="submission" date="2023-01" db="EMBL/GenBank/DDBJ databases">
        <authorList>
            <person name="Petersen C."/>
        </authorList>
    </citation>
    <scope>NUCLEOTIDE SEQUENCE</scope>
    <source>
        <strain evidence="10">IBT 17514</strain>
    </source>
</reference>
<keyword evidence="11" id="KW-1185">Reference proteome</keyword>
<dbReference type="InterPro" id="IPR011009">
    <property type="entry name" value="Kinase-like_dom_sf"/>
</dbReference>
<keyword evidence="6 10" id="KW-0418">Kinase</keyword>
<evidence type="ECO:0000256" key="7">
    <source>
        <dbReference type="ARBA" id="ARBA00022840"/>
    </source>
</evidence>
<dbReference type="InterPro" id="IPR000719">
    <property type="entry name" value="Prot_kinase_dom"/>
</dbReference>
<evidence type="ECO:0000256" key="3">
    <source>
        <dbReference type="ARBA" id="ARBA00022527"/>
    </source>
</evidence>
<keyword evidence="7" id="KW-0067">ATP-binding</keyword>
<evidence type="ECO:0000256" key="6">
    <source>
        <dbReference type="ARBA" id="ARBA00022777"/>
    </source>
</evidence>
<accession>A0AAD6HGR7</accession>
<protein>
    <recommendedName>
        <fullName evidence="2">mitogen-activated protein kinase</fullName>
        <ecNumber evidence="2">2.7.11.24</ecNumber>
    </recommendedName>
</protein>
<sequence length="402" mass="46009">MSEWACTNIMGVKFELTTRYAEPQPVELDAFGLICSAKDRILGRLVAIKKITRPFGSAILAKQAFREVKLLRYMQHENIIGLTDVFISPNEDLYVVTELMWTNLQNLIARGPLHNDFSKYFTYQILRGLKHVHSAGIIHRDLKPSSILINENCDLRICDFGHARLQDHHMTGYVTTRYYRAPEVMLNWQEYTEKVDIWSVGCILAEMLRGKPLFPATSHADQFNLFVNLLGNPPPRTLEKIKNKHTKAFVQTLAQCKPGPLIETFPEIDKTASKLMEKMLSFDVDDRISATAGLSHPYLEPYHDPTDEPVVQSGFDWRFDNVDVSIDAWKAAVFKEVLLFRQHATQERRQNTMRNAIIKATQTQVTTTEVAAFPITEIQHSPVVDANDFTDDDMSCFLNDFI</sequence>
<keyword evidence="3" id="KW-0723">Serine/threonine-protein kinase</keyword>
<dbReference type="InterPro" id="IPR003527">
    <property type="entry name" value="MAP_kinase_CS"/>
</dbReference>
<organism evidence="10 11">
    <name type="scientific">Penicillium malachiteum</name>
    <dbReference type="NCBI Taxonomy" id="1324776"/>
    <lineage>
        <taxon>Eukaryota</taxon>
        <taxon>Fungi</taxon>
        <taxon>Dikarya</taxon>
        <taxon>Ascomycota</taxon>
        <taxon>Pezizomycotina</taxon>
        <taxon>Eurotiomycetes</taxon>
        <taxon>Eurotiomycetidae</taxon>
        <taxon>Eurotiales</taxon>
        <taxon>Aspergillaceae</taxon>
        <taxon>Penicillium</taxon>
    </lineage>
</organism>
<dbReference type="InterPro" id="IPR050117">
    <property type="entry name" value="MAPK"/>
</dbReference>
<keyword evidence="5" id="KW-0547">Nucleotide-binding</keyword>
<dbReference type="FunFam" id="1.10.510.10:FF:000049">
    <property type="entry name" value="Mitogen-activated protein kinase"/>
    <property type="match status" value="1"/>
</dbReference>
<dbReference type="Proteomes" id="UP001215712">
    <property type="component" value="Unassembled WGS sequence"/>
</dbReference>
<dbReference type="Gene3D" id="1.10.510.10">
    <property type="entry name" value="Transferase(Phosphotransferase) domain 1"/>
    <property type="match status" value="1"/>
</dbReference>
<dbReference type="EC" id="2.7.11.24" evidence="2"/>
<comment type="cofactor">
    <cofactor evidence="1">
        <name>Mg(2+)</name>
        <dbReference type="ChEBI" id="CHEBI:18420"/>
    </cofactor>
</comment>
<reference evidence="10" key="1">
    <citation type="journal article" date="2023" name="IMA Fungus">
        <title>Comparative genomic study of the Penicillium genus elucidates a diverse pangenome and 15 lateral gene transfer events.</title>
        <authorList>
            <person name="Petersen C."/>
            <person name="Sorensen T."/>
            <person name="Nielsen M.R."/>
            <person name="Sondergaard T.E."/>
            <person name="Sorensen J.L."/>
            <person name="Fitzpatrick D.A."/>
            <person name="Frisvad J.C."/>
            <person name="Nielsen K.L."/>
        </authorList>
    </citation>
    <scope>NUCLEOTIDE SEQUENCE</scope>
    <source>
        <strain evidence="10">IBT 17514</strain>
    </source>
</reference>
<dbReference type="SUPFAM" id="SSF56112">
    <property type="entry name" value="Protein kinase-like (PK-like)"/>
    <property type="match status" value="1"/>
</dbReference>
<evidence type="ECO:0000313" key="10">
    <source>
        <dbReference type="EMBL" id="KAJ5716256.1"/>
    </source>
</evidence>
<dbReference type="EMBL" id="JAQJAN010000012">
    <property type="protein sequence ID" value="KAJ5716256.1"/>
    <property type="molecule type" value="Genomic_DNA"/>
</dbReference>
<name>A0AAD6HGR7_9EURO</name>
<evidence type="ECO:0000313" key="11">
    <source>
        <dbReference type="Proteomes" id="UP001215712"/>
    </source>
</evidence>
<evidence type="ECO:0000256" key="8">
    <source>
        <dbReference type="ARBA" id="ARBA00061056"/>
    </source>
</evidence>
<dbReference type="PROSITE" id="PS01351">
    <property type="entry name" value="MAPK"/>
    <property type="match status" value="1"/>
</dbReference>
<dbReference type="GO" id="GO:0005524">
    <property type="term" value="F:ATP binding"/>
    <property type="evidence" value="ECO:0007669"/>
    <property type="project" value="UniProtKB-KW"/>
</dbReference>
<comment type="similarity">
    <text evidence="8">Belongs to the protein kinase superfamily. Ser/Thr protein kinase family. MAP kinase subfamily.</text>
</comment>
<evidence type="ECO:0000256" key="5">
    <source>
        <dbReference type="ARBA" id="ARBA00022741"/>
    </source>
</evidence>
<dbReference type="Gene3D" id="3.30.200.20">
    <property type="entry name" value="Phosphorylase Kinase, domain 1"/>
    <property type="match status" value="1"/>
</dbReference>
<gene>
    <name evidence="10" type="ORF">N7493_008167</name>
</gene>
<proteinExistence type="inferred from homology"/>
<keyword evidence="4" id="KW-0808">Transferase</keyword>
<evidence type="ECO:0000256" key="4">
    <source>
        <dbReference type="ARBA" id="ARBA00022679"/>
    </source>
</evidence>
<comment type="caution">
    <text evidence="10">The sequence shown here is derived from an EMBL/GenBank/DDBJ whole genome shotgun (WGS) entry which is preliminary data.</text>
</comment>
<evidence type="ECO:0000259" key="9">
    <source>
        <dbReference type="PROSITE" id="PS50011"/>
    </source>
</evidence>
<evidence type="ECO:0000256" key="2">
    <source>
        <dbReference type="ARBA" id="ARBA00012411"/>
    </source>
</evidence>
<dbReference type="Pfam" id="PF00069">
    <property type="entry name" value="Pkinase"/>
    <property type="match status" value="1"/>
</dbReference>
<evidence type="ECO:0000256" key="1">
    <source>
        <dbReference type="ARBA" id="ARBA00001946"/>
    </source>
</evidence>